<accession>A0A0V0R2L9</accession>
<keyword evidence="3" id="KW-1185">Reference proteome</keyword>
<dbReference type="OrthoDB" id="9972196at2759"/>
<dbReference type="InterPro" id="IPR019405">
    <property type="entry name" value="Lactonase_7-beta_prop"/>
</dbReference>
<comment type="similarity">
    <text evidence="1">Belongs to the cycloisomerase 2 family.</text>
</comment>
<dbReference type="InParanoid" id="A0A0V0R2L9"/>
<evidence type="ECO:0000256" key="1">
    <source>
        <dbReference type="ARBA" id="ARBA00005564"/>
    </source>
</evidence>
<dbReference type="PANTHER" id="PTHR30344:SF1">
    <property type="entry name" value="6-PHOSPHOGLUCONOLACTONASE"/>
    <property type="match status" value="1"/>
</dbReference>
<organism evidence="2 3">
    <name type="scientific">Pseudocohnilembus persalinus</name>
    <name type="common">Ciliate</name>
    <dbReference type="NCBI Taxonomy" id="266149"/>
    <lineage>
        <taxon>Eukaryota</taxon>
        <taxon>Sar</taxon>
        <taxon>Alveolata</taxon>
        <taxon>Ciliophora</taxon>
        <taxon>Intramacronucleata</taxon>
        <taxon>Oligohymenophorea</taxon>
        <taxon>Scuticociliatia</taxon>
        <taxon>Philasterida</taxon>
        <taxon>Pseudocohnilembidae</taxon>
        <taxon>Pseudocohnilembus</taxon>
    </lineage>
</organism>
<protein>
    <submittedName>
        <fullName evidence="2">Cytochrome cd1-nitrite reductase-like, heme d1 domain</fullName>
    </submittedName>
</protein>
<comment type="caution">
    <text evidence="2">The sequence shown here is derived from an EMBL/GenBank/DDBJ whole genome shotgun (WGS) entry which is preliminary data.</text>
</comment>
<dbReference type="PANTHER" id="PTHR30344">
    <property type="entry name" value="6-PHOSPHOGLUCONOLACTONASE-RELATED"/>
    <property type="match status" value="1"/>
</dbReference>
<dbReference type="InterPro" id="IPR015943">
    <property type="entry name" value="WD40/YVTN_repeat-like_dom_sf"/>
</dbReference>
<proteinExistence type="inferred from homology"/>
<name>A0A0V0R2L9_PSEPJ</name>
<reference evidence="2 3" key="1">
    <citation type="journal article" date="2015" name="Sci. Rep.">
        <title>Genome of the facultative scuticociliatosis pathogen Pseudocohnilembus persalinus provides insight into its virulence through horizontal gene transfer.</title>
        <authorList>
            <person name="Xiong J."/>
            <person name="Wang G."/>
            <person name="Cheng J."/>
            <person name="Tian M."/>
            <person name="Pan X."/>
            <person name="Warren A."/>
            <person name="Jiang C."/>
            <person name="Yuan D."/>
            <person name="Miao W."/>
        </authorList>
    </citation>
    <scope>NUCLEOTIDE SEQUENCE [LARGE SCALE GENOMIC DNA]</scope>
    <source>
        <strain evidence="2">36N120E</strain>
    </source>
</reference>
<dbReference type="GO" id="GO:0017057">
    <property type="term" value="F:6-phosphogluconolactonase activity"/>
    <property type="evidence" value="ECO:0007669"/>
    <property type="project" value="TreeGrafter"/>
</dbReference>
<dbReference type="SUPFAM" id="SSF51004">
    <property type="entry name" value="C-terminal (heme d1) domain of cytochrome cd1-nitrite reductase"/>
    <property type="match status" value="1"/>
</dbReference>
<dbReference type="Gene3D" id="2.130.10.10">
    <property type="entry name" value="YVTN repeat-like/Quinoprotein amine dehydrogenase"/>
    <property type="match status" value="1"/>
</dbReference>
<evidence type="ECO:0000313" key="2">
    <source>
        <dbReference type="EMBL" id="KRX08761.1"/>
    </source>
</evidence>
<evidence type="ECO:0000313" key="3">
    <source>
        <dbReference type="Proteomes" id="UP000054937"/>
    </source>
</evidence>
<dbReference type="Proteomes" id="UP000054937">
    <property type="component" value="Unassembled WGS sequence"/>
</dbReference>
<dbReference type="Pfam" id="PF10282">
    <property type="entry name" value="Lactonase"/>
    <property type="match status" value="1"/>
</dbReference>
<gene>
    <name evidence="2" type="ORF">PPERSA_08072</name>
</gene>
<dbReference type="InterPro" id="IPR050282">
    <property type="entry name" value="Cycloisomerase_2"/>
</dbReference>
<dbReference type="EMBL" id="LDAU01000058">
    <property type="protein sequence ID" value="KRX08761.1"/>
    <property type="molecule type" value="Genomic_DNA"/>
</dbReference>
<sequence>MQTKQHNFLIGTYTENQSKGIYRATFDSSNGKIQNLSLITEIESPSFLSLDNNQNLLAVSETENGQIIHFQVQKNSNNHNIILNKKFTVPTQGSCPCYVSILNLSDSDKELAMVSNYMTGNNIIVNLQDQSNQQILQHTQTQKSFHPRQENAHAHCIQQIENTDIVLSCDLGCDQIYQYRVKQDDKQILELESKIECPKQSGPRHLNYDPENKLLYVVGELNSTVIIFKFEENKRIFTLKNQYSTLTNEQRQQYDQNLPSHILRQGADTISVFQINPQDYSLKMIQNERYGGIFPRHFEFSPCGNYILIANQQGNNINVIKLTEGKFENINTNVEIQNPAFILFEKI</sequence>
<dbReference type="InterPro" id="IPR011048">
    <property type="entry name" value="Haem_d1_sf"/>
</dbReference>
<dbReference type="AlphaFoldDB" id="A0A0V0R2L9"/>